<dbReference type="Gene3D" id="4.10.240.10">
    <property type="entry name" value="Zn(2)-C6 fungal-type DNA-binding domain"/>
    <property type="match status" value="1"/>
</dbReference>
<dbReference type="SMART" id="SM00066">
    <property type="entry name" value="GAL4"/>
    <property type="match status" value="1"/>
</dbReference>
<dbReference type="GO" id="GO:0000981">
    <property type="term" value="F:DNA-binding transcription factor activity, RNA polymerase II-specific"/>
    <property type="evidence" value="ECO:0007669"/>
    <property type="project" value="InterPro"/>
</dbReference>
<sequence>MLRQDSRPSLAIPKTRVSKRAAVACTAFACSLRKVRCTVALSGPPCANCAVDDTPCEISRRKRRRNLDLQPSLAHASGNEEASSAASTSSFSRVPIALPPATFASPSVKESSRLDRAAQPFNDLLQTRDSGGDAALRDSRKAQDLPHSSVVTYVVRLS</sequence>
<dbReference type="InterPro" id="IPR001138">
    <property type="entry name" value="Zn2Cys6_DnaBD"/>
</dbReference>
<evidence type="ECO:0000259" key="3">
    <source>
        <dbReference type="SMART" id="SM00066"/>
    </source>
</evidence>
<dbReference type="PANTHER" id="PTHR47425">
    <property type="entry name" value="FARB-RELATED"/>
    <property type="match status" value="1"/>
</dbReference>
<feature type="compositionally biased region" description="Low complexity" evidence="2">
    <location>
        <begin position="74"/>
        <end position="89"/>
    </location>
</feature>
<gene>
    <name evidence="4" type="ORF">VDGE_30222</name>
</gene>
<feature type="domain" description="Zn(2)-C6 fungal-type" evidence="3">
    <location>
        <begin position="19"/>
        <end position="67"/>
    </location>
</feature>
<evidence type="ECO:0000313" key="5">
    <source>
        <dbReference type="Proteomes" id="UP000288725"/>
    </source>
</evidence>
<protein>
    <recommendedName>
        <fullName evidence="3">Zn(2)-C6 fungal-type domain-containing protein</fullName>
    </recommendedName>
</protein>
<evidence type="ECO:0000256" key="2">
    <source>
        <dbReference type="SAM" id="MobiDB-lite"/>
    </source>
</evidence>
<feature type="region of interest" description="Disordered" evidence="2">
    <location>
        <begin position="60"/>
        <end position="89"/>
    </location>
</feature>
<dbReference type="Proteomes" id="UP000288725">
    <property type="component" value="Chromosome 4"/>
</dbReference>
<dbReference type="AlphaFoldDB" id="A0A444RTN0"/>
<dbReference type="PANTHER" id="PTHR47425:SF2">
    <property type="entry name" value="FARB-RELATED"/>
    <property type="match status" value="1"/>
</dbReference>
<keyword evidence="1" id="KW-0539">Nucleus</keyword>
<dbReference type="SUPFAM" id="SSF57701">
    <property type="entry name" value="Zn2/Cys6 DNA-binding domain"/>
    <property type="match status" value="1"/>
</dbReference>
<comment type="caution">
    <text evidence="4">The sequence shown here is derived from an EMBL/GenBank/DDBJ whole genome shotgun (WGS) entry which is preliminary data.</text>
</comment>
<dbReference type="EMBL" id="RSDZ01000082">
    <property type="protein sequence ID" value="RXG44507.1"/>
    <property type="molecule type" value="Genomic_DNA"/>
</dbReference>
<dbReference type="Pfam" id="PF00172">
    <property type="entry name" value="Zn_clus"/>
    <property type="match status" value="1"/>
</dbReference>
<feature type="region of interest" description="Disordered" evidence="2">
    <location>
        <begin position="105"/>
        <end position="143"/>
    </location>
</feature>
<reference evidence="4 5" key="1">
    <citation type="submission" date="2018-12" db="EMBL/GenBank/DDBJ databases">
        <title>Genome of Verticillium dahliae isolate Getta Getta.</title>
        <authorList>
            <person name="Gardiner D.M."/>
        </authorList>
    </citation>
    <scope>NUCLEOTIDE SEQUENCE [LARGE SCALE GENOMIC DNA]</scope>
    <source>
        <strain evidence="4 5">Getta Getta</strain>
    </source>
</reference>
<evidence type="ECO:0000256" key="1">
    <source>
        <dbReference type="ARBA" id="ARBA00023242"/>
    </source>
</evidence>
<accession>A0A444RTN0</accession>
<dbReference type="InterPro" id="IPR052761">
    <property type="entry name" value="Fungal_Detox/Toxin_TFs"/>
</dbReference>
<evidence type="ECO:0000313" key="4">
    <source>
        <dbReference type="EMBL" id="RXG44507.1"/>
    </source>
</evidence>
<organism evidence="4 5">
    <name type="scientific">Verticillium dahliae</name>
    <name type="common">Verticillium wilt</name>
    <dbReference type="NCBI Taxonomy" id="27337"/>
    <lineage>
        <taxon>Eukaryota</taxon>
        <taxon>Fungi</taxon>
        <taxon>Dikarya</taxon>
        <taxon>Ascomycota</taxon>
        <taxon>Pezizomycotina</taxon>
        <taxon>Sordariomycetes</taxon>
        <taxon>Hypocreomycetidae</taxon>
        <taxon>Glomerellales</taxon>
        <taxon>Plectosphaerellaceae</taxon>
        <taxon>Verticillium</taxon>
    </lineage>
</organism>
<dbReference type="InterPro" id="IPR036864">
    <property type="entry name" value="Zn2-C6_fun-type_DNA-bd_sf"/>
</dbReference>
<dbReference type="GO" id="GO:0008270">
    <property type="term" value="F:zinc ion binding"/>
    <property type="evidence" value="ECO:0007669"/>
    <property type="project" value="InterPro"/>
</dbReference>
<name>A0A444RTN0_VERDA</name>
<proteinExistence type="predicted"/>